<comment type="subcellular location">
    <subcellularLocation>
        <location evidence="1 6">Cytoplasm</location>
    </subcellularLocation>
</comment>
<evidence type="ECO:0000313" key="9">
    <source>
        <dbReference type="EMBL" id="MDF1612328.1"/>
    </source>
</evidence>
<feature type="domain" description="Ribosome recycling factor" evidence="8">
    <location>
        <begin position="21"/>
        <end position="184"/>
    </location>
</feature>
<accession>A0AAE3TCD9</accession>
<dbReference type="PANTHER" id="PTHR20982">
    <property type="entry name" value="RIBOSOME RECYCLING FACTOR"/>
    <property type="match status" value="1"/>
</dbReference>
<dbReference type="GO" id="GO:0002184">
    <property type="term" value="P:cytoplasmic translational termination"/>
    <property type="evidence" value="ECO:0007669"/>
    <property type="project" value="TreeGrafter"/>
</dbReference>
<dbReference type="InterPro" id="IPR002661">
    <property type="entry name" value="Ribosome_recyc_fac"/>
</dbReference>
<dbReference type="Proteomes" id="UP001221302">
    <property type="component" value="Unassembled WGS sequence"/>
</dbReference>
<dbReference type="PANTHER" id="PTHR20982:SF3">
    <property type="entry name" value="MITOCHONDRIAL RIBOSOME RECYCLING FACTOR PSEUDO 1"/>
    <property type="match status" value="1"/>
</dbReference>
<evidence type="ECO:0000259" key="8">
    <source>
        <dbReference type="Pfam" id="PF01765"/>
    </source>
</evidence>
<dbReference type="Gene3D" id="3.30.1360.40">
    <property type="match status" value="1"/>
</dbReference>
<evidence type="ECO:0000256" key="3">
    <source>
        <dbReference type="ARBA" id="ARBA00022490"/>
    </source>
</evidence>
<dbReference type="SUPFAM" id="SSF55194">
    <property type="entry name" value="Ribosome recycling factor, RRF"/>
    <property type="match status" value="1"/>
</dbReference>
<gene>
    <name evidence="6 9" type="primary">frr</name>
    <name evidence="9" type="ORF">P0M35_09210</name>
</gene>
<dbReference type="HAMAP" id="MF_00040">
    <property type="entry name" value="RRF"/>
    <property type="match status" value="1"/>
</dbReference>
<dbReference type="RefSeq" id="WP_321536099.1">
    <property type="nucleotide sequence ID" value="NZ_JARGDL010000012.1"/>
</dbReference>
<dbReference type="EMBL" id="JARGDL010000012">
    <property type="protein sequence ID" value="MDF1612328.1"/>
    <property type="molecule type" value="Genomic_DNA"/>
</dbReference>
<feature type="region of interest" description="Disordered" evidence="7">
    <location>
        <begin position="138"/>
        <end position="163"/>
    </location>
</feature>
<reference evidence="9" key="1">
    <citation type="submission" date="2023-03" db="EMBL/GenBank/DDBJ databases">
        <title>Stygiobacter electus gen. nov., sp. nov., facultatively anaerobic thermotolerant bacterium of the class Ignavibacteria from a well of Yessentuki mineral water deposit.</title>
        <authorList>
            <person name="Podosokorskaya O.A."/>
            <person name="Elcheninov A.G."/>
            <person name="Petrova N.F."/>
            <person name="Zavarzina D.G."/>
            <person name="Kublanov I.V."/>
            <person name="Merkel A.Y."/>
        </authorList>
    </citation>
    <scope>NUCLEOTIDE SEQUENCE</scope>
    <source>
        <strain evidence="9">09-Me</strain>
    </source>
</reference>
<evidence type="ECO:0000256" key="2">
    <source>
        <dbReference type="ARBA" id="ARBA00005912"/>
    </source>
</evidence>
<dbReference type="AlphaFoldDB" id="A0AAE3TCD9"/>
<comment type="similarity">
    <text evidence="2 6">Belongs to the RRF family.</text>
</comment>
<evidence type="ECO:0000313" key="10">
    <source>
        <dbReference type="Proteomes" id="UP001221302"/>
    </source>
</evidence>
<evidence type="ECO:0000256" key="5">
    <source>
        <dbReference type="ARBA" id="ARBA00025050"/>
    </source>
</evidence>
<dbReference type="CDD" id="cd00520">
    <property type="entry name" value="RRF"/>
    <property type="match status" value="1"/>
</dbReference>
<evidence type="ECO:0000256" key="6">
    <source>
        <dbReference type="HAMAP-Rule" id="MF_00040"/>
    </source>
</evidence>
<protein>
    <recommendedName>
        <fullName evidence="6">Ribosome-recycling factor</fullName>
        <shortName evidence="6">RRF</shortName>
    </recommendedName>
    <alternativeName>
        <fullName evidence="6">Ribosome-releasing factor</fullName>
    </alternativeName>
</protein>
<organism evidence="9 10">
    <name type="scientific">Stygiobacter electus</name>
    <dbReference type="NCBI Taxonomy" id="3032292"/>
    <lineage>
        <taxon>Bacteria</taxon>
        <taxon>Pseudomonadati</taxon>
        <taxon>Ignavibacteriota</taxon>
        <taxon>Ignavibacteria</taxon>
        <taxon>Ignavibacteriales</taxon>
        <taxon>Melioribacteraceae</taxon>
        <taxon>Stygiobacter</taxon>
    </lineage>
</organism>
<keyword evidence="10" id="KW-1185">Reference proteome</keyword>
<comment type="caution">
    <text evidence="9">The sequence shown here is derived from an EMBL/GenBank/DDBJ whole genome shotgun (WGS) entry which is preliminary data.</text>
</comment>
<evidence type="ECO:0000256" key="4">
    <source>
        <dbReference type="ARBA" id="ARBA00022917"/>
    </source>
</evidence>
<evidence type="ECO:0000256" key="1">
    <source>
        <dbReference type="ARBA" id="ARBA00004496"/>
    </source>
</evidence>
<keyword evidence="3 6" id="KW-0963">Cytoplasm</keyword>
<dbReference type="InterPro" id="IPR023584">
    <property type="entry name" value="Ribosome_recyc_fac_dom"/>
</dbReference>
<name>A0AAE3TCD9_9BACT</name>
<evidence type="ECO:0000256" key="7">
    <source>
        <dbReference type="SAM" id="MobiDB-lite"/>
    </source>
</evidence>
<dbReference type="GO" id="GO:0005829">
    <property type="term" value="C:cytosol"/>
    <property type="evidence" value="ECO:0007669"/>
    <property type="project" value="GOC"/>
</dbReference>
<dbReference type="FunFam" id="3.30.1360.40:FF:000001">
    <property type="entry name" value="Ribosome-recycling factor"/>
    <property type="match status" value="1"/>
</dbReference>
<comment type="function">
    <text evidence="5 6">Responsible for the release of ribosomes from messenger RNA at the termination of protein biosynthesis. May increase the efficiency of translation by recycling ribosomes from one round of translation to another.</text>
</comment>
<dbReference type="Pfam" id="PF01765">
    <property type="entry name" value="RRF"/>
    <property type="match status" value="1"/>
</dbReference>
<keyword evidence="4 6" id="KW-0648">Protein biosynthesis</keyword>
<dbReference type="InterPro" id="IPR036191">
    <property type="entry name" value="RRF_sf"/>
</dbReference>
<sequence length="186" mass="21075">MLNNEQIKDAKQRMDKTIEAFRNEIAKIRTGKATTALLDGIKVDYYGTMSPLNQVGNVAVLDAHTIGITPWDKSMVPIIEKAILSSGLGLNPLSDGTNIKIPIPPLTEERRKELVKLVKKFGEDAKIALRNVRRDANEHLKKQEKDKKITEDELKEAEKETQKLTDDHIAKIDEIIKHKEKEIMEV</sequence>
<dbReference type="NCBIfam" id="TIGR00496">
    <property type="entry name" value="frr"/>
    <property type="match status" value="1"/>
</dbReference>
<dbReference type="FunFam" id="1.10.132.20:FF:000001">
    <property type="entry name" value="Ribosome-recycling factor"/>
    <property type="match status" value="1"/>
</dbReference>
<proteinExistence type="inferred from homology"/>
<dbReference type="GO" id="GO:0043023">
    <property type="term" value="F:ribosomal large subunit binding"/>
    <property type="evidence" value="ECO:0007669"/>
    <property type="project" value="TreeGrafter"/>
</dbReference>
<dbReference type="Gene3D" id="1.10.132.20">
    <property type="entry name" value="Ribosome-recycling factor"/>
    <property type="match status" value="1"/>
</dbReference>